<dbReference type="AlphaFoldDB" id="A0A5J9TA50"/>
<dbReference type="Gramene" id="TVU07451">
    <property type="protein sequence ID" value="TVU07451"/>
    <property type="gene ID" value="EJB05_47508"/>
</dbReference>
<dbReference type="InterPro" id="IPR001810">
    <property type="entry name" value="F-box_dom"/>
</dbReference>
<dbReference type="OrthoDB" id="693928at2759"/>
<comment type="caution">
    <text evidence="3">The sequence shown here is derived from an EMBL/GenBank/DDBJ whole genome shotgun (WGS) entry which is preliminary data.</text>
</comment>
<evidence type="ECO:0000259" key="2">
    <source>
        <dbReference type="Pfam" id="PF23635"/>
    </source>
</evidence>
<dbReference type="PANTHER" id="PTHR32133">
    <property type="entry name" value="OS07G0120400 PROTEIN"/>
    <property type="match status" value="1"/>
</dbReference>
<dbReference type="InterPro" id="IPR056594">
    <property type="entry name" value="AT5G49610-like_b-prop"/>
</dbReference>
<dbReference type="InterPro" id="IPR036047">
    <property type="entry name" value="F-box-like_dom_sf"/>
</dbReference>
<feature type="non-terminal residue" evidence="3">
    <location>
        <position position="1"/>
    </location>
</feature>
<dbReference type="SUPFAM" id="SSF81383">
    <property type="entry name" value="F-box domain"/>
    <property type="match status" value="1"/>
</dbReference>
<evidence type="ECO:0000259" key="1">
    <source>
        <dbReference type="Pfam" id="PF00646"/>
    </source>
</evidence>
<dbReference type="Pfam" id="PF23635">
    <property type="entry name" value="Beta-prop_AT5G49610-like"/>
    <property type="match status" value="1"/>
</dbReference>
<reference evidence="3 4" key="1">
    <citation type="journal article" date="2019" name="Sci. Rep.">
        <title>A high-quality genome of Eragrostis curvula grass provides insights into Poaceae evolution and supports new strategies to enhance forage quality.</title>
        <authorList>
            <person name="Carballo J."/>
            <person name="Santos B.A.C.M."/>
            <person name="Zappacosta D."/>
            <person name="Garbus I."/>
            <person name="Selva J.P."/>
            <person name="Gallo C.A."/>
            <person name="Diaz A."/>
            <person name="Albertini E."/>
            <person name="Caccamo M."/>
            <person name="Echenique V."/>
        </authorList>
    </citation>
    <scope>NUCLEOTIDE SEQUENCE [LARGE SCALE GENOMIC DNA]</scope>
    <source>
        <strain evidence="4">cv. Victoria</strain>
        <tissue evidence="3">Leaf</tissue>
    </source>
</reference>
<dbReference type="PANTHER" id="PTHR32133:SF386">
    <property type="entry name" value="F-BOX DOMAIN-CONTAINING PROTEIN"/>
    <property type="match status" value="1"/>
</dbReference>
<sequence length="369" mass="41432">MDELVEEVLLRLPPDDPASLIRATLVCRRWCRFFSDAGFRRRFRIFHRTPPMLGLYCAGVSTFIRTSSCPPISYPHNFDVIDVRHGRVLLTPCDIRGPWMNVLVVWDPITDEQRELPLLPSSWDLVPSSVGWNASVLCASNGNCDHLDCNHGAFLVVLVITVSDLIYVYTYSSDAGTWSKPATTQGLADGPIDWHWRPNNAVVGNALYVQFRYSKSFLKFDLATRGMSMIHPPTSRHYEHTILVATESDGLGFANVKNDKLYLWLGNASPEGHVGWTQSRVIDFKTLLPSSAYSKYDVAGFAHGVAIIFMRVNDEIYTFDLNSCKARYVCKDNGRMNDMFPYISFYTPALGAAYPVEGLRAAASRGPET</sequence>
<organism evidence="3 4">
    <name type="scientific">Eragrostis curvula</name>
    <name type="common">weeping love grass</name>
    <dbReference type="NCBI Taxonomy" id="38414"/>
    <lineage>
        <taxon>Eukaryota</taxon>
        <taxon>Viridiplantae</taxon>
        <taxon>Streptophyta</taxon>
        <taxon>Embryophyta</taxon>
        <taxon>Tracheophyta</taxon>
        <taxon>Spermatophyta</taxon>
        <taxon>Magnoliopsida</taxon>
        <taxon>Liliopsida</taxon>
        <taxon>Poales</taxon>
        <taxon>Poaceae</taxon>
        <taxon>PACMAD clade</taxon>
        <taxon>Chloridoideae</taxon>
        <taxon>Eragrostideae</taxon>
        <taxon>Eragrostidinae</taxon>
        <taxon>Eragrostis</taxon>
    </lineage>
</organism>
<gene>
    <name evidence="3" type="ORF">EJB05_47508</name>
</gene>
<protein>
    <submittedName>
        <fullName evidence="3">Uncharacterized protein</fullName>
    </submittedName>
</protein>
<dbReference type="EMBL" id="RWGY01000045">
    <property type="protein sequence ID" value="TVU07451.1"/>
    <property type="molecule type" value="Genomic_DNA"/>
</dbReference>
<dbReference type="Pfam" id="PF00646">
    <property type="entry name" value="F-box"/>
    <property type="match status" value="1"/>
</dbReference>
<feature type="domain" description="F-box protein AT5G49610-like beta-propeller" evidence="2">
    <location>
        <begin position="80"/>
        <end position="349"/>
    </location>
</feature>
<evidence type="ECO:0000313" key="4">
    <source>
        <dbReference type="Proteomes" id="UP000324897"/>
    </source>
</evidence>
<keyword evidence="4" id="KW-1185">Reference proteome</keyword>
<dbReference type="Gene3D" id="1.20.1280.50">
    <property type="match status" value="1"/>
</dbReference>
<name>A0A5J9TA50_9POAL</name>
<accession>A0A5J9TA50</accession>
<feature type="domain" description="F-box" evidence="1">
    <location>
        <begin position="2"/>
        <end position="40"/>
    </location>
</feature>
<evidence type="ECO:0000313" key="3">
    <source>
        <dbReference type="EMBL" id="TVU07451.1"/>
    </source>
</evidence>
<dbReference type="Proteomes" id="UP000324897">
    <property type="component" value="Unassembled WGS sequence"/>
</dbReference>
<proteinExistence type="predicted"/>